<name>A0A8S5PNQ2_9CAUD</name>
<proteinExistence type="predicted"/>
<protein>
    <recommendedName>
        <fullName evidence="2">XkdX family protein</fullName>
    </recommendedName>
</protein>
<dbReference type="InterPro" id="IPR010022">
    <property type="entry name" value="XkdX"/>
</dbReference>
<dbReference type="Pfam" id="PF09693">
    <property type="entry name" value="Phage_XkdX"/>
    <property type="match status" value="1"/>
</dbReference>
<dbReference type="EMBL" id="BK015462">
    <property type="protein sequence ID" value="DAE08057.1"/>
    <property type="molecule type" value="Genomic_DNA"/>
</dbReference>
<evidence type="ECO:0000313" key="1">
    <source>
        <dbReference type="EMBL" id="DAE08057.1"/>
    </source>
</evidence>
<reference evidence="1" key="1">
    <citation type="journal article" date="2021" name="Proc. Natl. Acad. Sci. U.S.A.">
        <title>A Catalog of Tens of Thousands of Viruses from Human Metagenomes Reveals Hidden Associations with Chronic Diseases.</title>
        <authorList>
            <person name="Tisza M.J."/>
            <person name="Buck C.B."/>
        </authorList>
    </citation>
    <scope>NUCLEOTIDE SEQUENCE</scope>
    <source>
        <strain evidence="1">CtH9Q22</strain>
    </source>
</reference>
<sequence>MKHSPKYEMVKKFYKVYKVWSIDRVRDAVEKGWITEDEFKELTGEDY</sequence>
<dbReference type="NCBIfam" id="TIGR01669">
    <property type="entry name" value="phage_XkdX"/>
    <property type="match status" value="1"/>
</dbReference>
<evidence type="ECO:0008006" key="2">
    <source>
        <dbReference type="Google" id="ProtNLM"/>
    </source>
</evidence>
<accession>A0A8S5PNQ2</accession>
<organism evidence="1">
    <name type="scientific">Siphoviridae sp. ctH9Q22</name>
    <dbReference type="NCBI Taxonomy" id="2825420"/>
    <lineage>
        <taxon>Viruses</taxon>
        <taxon>Duplodnaviria</taxon>
        <taxon>Heunggongvirae</taxon>
        <taxon>Uroviricota</taxon>
        <taxon>Caudoviricetes</taxon>
    </lineage>
</organism>